<proteinExistence type="predicted"/>
<dbReference type="OrthoDB" id="7526931at2759"/>
<name>A0A7R8UB24_HERIL</name>
<dbReference type="PANTHER" id="PTHR21398:SF23">
    <property type="entry name" value="AGAP002978-PA"/>
    <property type="match status" value="1"/>
</dbReference>
<dbReference type="Proteomes" id="UP000594454">
    <property type="component" value="Chromosome 1"/>
</dbReference>
<dbReference type="AlphaFoldDB" id="A0A7R8UB24"/>
<dbReference type="InterPro" id="IPR006631">
    <property type="entry name" value="DM4_12"/>
</dbReference>
<keyword evidence="2" id="KW-1185">Reference proteome</keyword>
<gene>
    <name evidence="1" type="ORF">HERILL_LOCUS781</name>
</gene>
<dbReference type="SMART" id="SM00718">
    <property type="entry name" value="DM4_12"/>
    <property type="match status" value="1"/>
</dbReference>
<evidence type="ECO:0000313" key="2">
    <source>
        <dbReference type="Proteomes" id="UP000594454"/>
    </source>
</evidence>
<reference evidence="1 2" key="1">
    <citation type="submission" date="2020-11" db="EMBL/GenBank/DDBJ databases">
        <authorList>
            <person name="Wallbank WR R."/>
            <person name="Pardo Diaz C."/>
            <person name="Kozak K."/>
            <person name="Martin S."/>
            <person name="Jiggins C."/>
            <person name="Moest M."/>
            <person name="Warren A I."/>
            <person name="Generalovic N T."/>
            <person name="Byers J.R.P. K."/>
            <person name="Montejo-Kovacevich G."/>
            <person name="Yen C E."/>
        </authorList>
    </citation>
    <scope>NUCLEOTIDE SEQUENCE [LARGE SCALE GENOMIC DNA]</scope>
</reference>
<dbReference type="InParanoid" id="A0A7R8UB24"/>
<organism evidence="1 2">
    <name type="scientific">Hermetia illucens</name>
    <name type="common">Black soldier fly</name>
    <dbReference type="NCBI Taxonomy" id="343691"/>
    <lineage>
        <taxon>Eukaryota</taxon>
        <taxon>Metazoa</taxon>
        <taxon>Ecdysozoa</taxon>
        <taxon>Arthropoda</taxon>
        <taxon>Hexapoda</taxon>
        <taxon>Insecta</taxon>
        <taxon>Pterygota</taxon>
        <taxon>Neoptera</taxon>
        <taxon>Endopterygota</taxon>
        <taxon>Diptera</taxon>
        <taxon>Brachycera</taxon>
        <taxon>Stratiomyomorpha</taxon>
        <taxon>Stratiomyidae</taxon>
        <taxon>Hermetiinae</taxon>
        <taxon>Hermetia</taxon>
    </lineage>
</organism>
<dbReference type="Pfam" id="PF07841">
    <property type="entry name" value="DM4_12"/>
    <property type="match status" value="1"/>
</dbReference>
<sequence length="127" mass="15000">MFFRANVKDNVIKVNTLWAHAFGYRANYPIENDKKYRPFRRDVYDTIEDLLSRHGLDGQACTLKTFCTAIQMVESQSGMIFKLFKLIFTLEEGELVHFPHFQERFCKAVKYNCPLSFRDISPYTDEI</sequence>
<dbReference type="EMBL" id="LR899009">
    <property type="protein sequence ID" value="CAD7077436.1"/>
    <property type="molecule type" value="Genomic_DNA"/>
</dbReference>
<dbReference type="PANTHER" id="PTHR21398">
    <property type="entry name" value="AGAP007094-PA"/>
    <property type="match status" value="1"/>
</dbReference>
<accession>A0A7R8UB24</accession>
<protein>
    <submittedName>
        <fullName evidence="1">Uncharacterized protein</fullName>
    </submittedName>
</protein>
<evidence type="ECO:0000313" key="1">
    <source>
        <dbReference type="EMBL" id="CAD7077436.1"/>
    </source>
</evidence>